<evidence type="ECO:0008006" key="2">
    <source>
        <dbReference type="Google" id="ProtNLM"/>
    </source>
</evidence>
<accession>A0A3B0X3R0</accession>
<dbReference type="InterPro" id="IPR023614">
    <property type="entry name" value="Porin_dom_sf"/>
</dbReference>
<gene>
    <name evidence="1" type="ORF">MNBD_GAMMA11-3434</name>
</gene>
<name>A0A3B0X3R0_9ZZZZ</name>
<dbReference type="SUPFAM" id="SSF56935">
    <property type="entry name" value="Porins"/>
    <property type="match status" value="1"/>
</dbReference>
<sequence>MKKNNMIASLFLLLISATGFIQPLAAEQRLVVGAKVLGAGWGGDNANGSTFNSDNGGQLGLNIAYQLGKFYTGLNLQGGNYDFTGTAPSQFTGSGSVSVGSDRIRQTEIDLLVGYYIWPQISLFVDIKAVENKWQSNNYKQNFGGLGLGITGFNPLNKNWTLFGSLGFVTGDIEDGGKNRVGDGSSSALEVGVVYTLSKNNHLNFGFKFRSYDFKSNNGEQQNYDINALFVGYSHAFQLN</sequence>
<dbReference type="EMBL" id="UOFG01000076">
    <property type="protein sequence ID" value="VAW59320.1"/>
    <property type="molecule type" value="Genomic_DNA"/>
</dbReference>
<dbReference type="Gene3D" id="2.40.160.10">
    <property type="entry name" value="Porin"/>
    <property type="match status" value="1"/>
</dbReference>
<organism evidence="1">
    <name type="scientific">hydrothermal vent metagenome</name>
    <dbReference type="NCBI Taxonomy" id="652676"/>
    <lineage>
        <taxon>unclassified sequences</taxon>
        <taxon>metagenomes</taxon>
        <taxon>ecological metagenomes</taxon>
    </lineage>
</organism>
<dbReference type="AlphaFoldDB" id="A0A3B0X3R0"/>
<reference evidence="1" key="1">
    <citation type="submission" date="2018-06" db="EMBL/GenBank/DDBJ databases">
        <authorList>
            <person name="Zhirakovskaya E."/>
        </authorList>
    </citation>
    <scope>NUCLEOTIDE SEQUENCE</scope>
</reference>
<protein>
    <recommendedName>
        <fullName evidence="2">Outer membrane protein beta-barrel domain-containing protein</fullName>
    </recommendedName>
</protein>
<evidence type="ECO:0000313" key="1">
    <source>
        <dbReference type="EMBL" id="VAW59320.1"/>
    </source>
</evidence>
<proteinExistence type="predicted"/>